<accession>A0A392TJK4</accession>
<name>A0A392TJK4_9FABA</name>
<feature type="non-terminal residue" evidence="1">
    <location>
        <position position="1"/>
    </location>
</feature>
<keyword evidence="2" id="KW-1185">Reference proteome</keyword>
<evidence type="ECO:0000313" key="1">
    <source>
        <dbReference type="EMBL" id="MCI61349.1"/>
    </source>
</evidence>
<dbReference type="EMBL" id="LXQA010598156">
    <property type="protein sequence ID" value="MCI61349.1"/>
    <property type="molecule type" value="Genomic_DNA"/>
</dbReference>
<dbReference type="AlphaFoldDB" id="A0A392TJK4"/>
<sequence length="79" mass="8351">CACVTQHVLDYHSFAGDSDDLGRLEHGVVAGQHNDDVLVAAIDPSLHHKLPDANESVVDQQTVSFGVGGEFPSVIGREA</sequence>
<comment type="caution">
    <text evidence="1">The sequence shown here is derived from an EMBL/GenBank/DDBJ whole genome shotgun (WGS) entry which is preliminary data.</text>
</comment>
<organism evidence="1 2">
    <name type="scientific">Trifolium medium</name>
    <dbReference type="NCBI Taxonomy" id="97028"/>
    <lineage>
        <taxon>Eukaryota</taxon>
        <taxon>Viridiplantae</taxon>
        <taxon>Streptophyta</taxon>
        <taxon>Embryophyta</taxon>
        <taxon>Tracheophyta</taxon>
        <taxon>Spermatophyta</taxon>
        <taxon>Magnoliopsida</taxon>
        <taxon>eudicotyledons</taxon>
        <taxon>Gunneridae</taxon>
        <taxon>Pentapetalae</taxon>
        <taxon>rosids</taxon>
        <taxon>fabids</taxon>
        <taxon>Fabales</taxon>
        <taxon>Fabaceae</taxon>
        <taxon>Papilionoideae</taxon>
        <taxon>50 kb inversion clade</taxon>
        <taxon>NPAAA clade</taxon>
        <taxon>Hologalegina</taxon>
        <taxon>IRL clade</taxon>
        <taxon>Trifolieae</taxon>
        <taxon>Trifolium</taxon>
    </lineage>
</organism>
<dbReference type="Proteomes" id="UP000265520">
    <property type="component" value="Unassembled WGS sequence"/>
</dbReference>
<protein>
    <submittedName>
        <fullName evidence="1">Uncharacterized protein</fullName>
    </submittedName>
</protein>
<evidence type="ECO:0000313" key="2">
    <source>
        <dbReference type="Proteomes" id="UP000265520"/>
    </source>
</evidence>
<reference evidence="1 2" key="1">
    <citation type="journal article" date="2018" name="Front. Plant Sci.">
        <title>Red Clover (Trifolium pratense) and Zigzag Clover (T. medium) - A Picture of Genomic Similarities and Differences.</title>
        <authorList>
            <person name="Dluhosova J."/>
            <person name="Istvanek J."/>
            <person name="Nedelnik J."/>
            <person name="Repkova J."/>
        </authorList>
    </citation>
    <scope>NUCLEOTIDE SEQUENCE [LARGE SCALE GENOMIC DNA]</scope>
    <source>
        <strain evidence="2">cv. 10/8</strain>
        <tissue evidence="1">Leaf</tissue>
    </source>
</reference>
<proteinExistence type="predicted"/>